<evidence type="ECO:0000256" key="1">
    <source>
        <dbReference type="SAM" id="Phobius"/>
    </source>
</evidence>
<name>A0A3M8CFX3_9BACL</name>
<keyword evidence="1" id="KW-0472">Membrane</keyword>
<sequence length="45" mass="5196">MGTGAGPANIWELMMMLAYEGWYLQIGLVVLLSSFILFYKRRKKV</sequence>
<keyword evidence="1" id="KW-1133">Transmembrane helix</keyword>
<gene>
    <name evidence="2" type="ORF">EDM52_11300</name>
</gene>
<dbReference type="AlphaFoldDB" id="A0A3M8CFX3"/>
<accession>A0A3M8CFX3</accession>
<evidence type="ECO:0000313" key="2">
    <source>
        <dbReference type="EMBL" id="RNB74227.1"/>
    </source>
</evidence>
<feature type="transmembrane region" description="Helical" evidence="1">
    <location>
        <begin position="22"/>
        <end position="39"/>
    </location>
</feature>
<comment type="caution">
    <text evidence="2">The sequence shown here is derived from an EMBL/GenBank/DDBJ whole genome shotgun (WGS) entry which is preliminary data.</text>
</comment>
<keyword evidence="1" id="KW-0812">Transmembrane</keyword>
<evidence type="ECO:0000313" key="3">
    <source>
        <dbReference type="Proteomes" id="UP000282028"/>
    </source>
</evidence>
<protein>
    <submittedName>
        <fullName evidence="2">LPXTG cell wall anchor domain-containing protein</fullName>
    </submittedName>
</protein>
<organism evidence="2 3">
    <name type="scientific">Brevibacillus invocatus</name>
    <dbReference type="NCBI Taxonomy" id="173959"/>
    <lineage>
        <taxon>Bacteria</taxon>
        <taxon>Bacillati</taxon>
        <taxon>Bacillota</taxon>
        <taxon>Bacilli</taxon>
        <taxon>Bacillales</taxon>
        <taxon>Paenibacillaceae</taxon>
        <taxon>Brevibacillus</taxon>
    </lineage>
</organism>
<dbReference type="Proteomes" id="UP000282028">
    <property type="component" value="Unassembled WGS sequence"/>
</dbReference>
<dbReference type="NCBIfam" id="TIGR01167">
    <property type="entry name" value="LPXTG_anchor"/>
    <property type="match status" value="1"/>
</dbReference>
<reference evidence="2 3" key="1">
    <citation type="submission" date="2018-10" db="EMBL/GenBank/DDBJ databases">
        <title>Phylogenomics of Brevibacillus.</title>
        <authorList>
            <person name="Dunlap C."/>
        </authorList>
    </citation>
    <scope>NUCLEOTIDE SEQUENCE [LARGE SCALE GENOMIC DNA]</scope>
    <source>
        <strain evidence="2 3">JCM 12215</strain>
    </source>
</reference>
<proteinExistence type="predicted"/>
<keyword evidence="3" id="KW-1185">Reference proteome</keyword>
<dbReference type="EMBL" id="RHHR01000015">
    <property type="protein sequence ID" value="RNB74227.1"/>
    <property type="molecule type" value="Genomic_DNA"/>
</dbReference>